<keyword evidence="2" id="KW-1185">Reference proteome</keyword>
<dbReference type="Proteomes" id="UP000799755">
    <property type="component" value="Unassembled WGS sequence"/>
</dbReference>
<accession>A0ACB6QER4</accession>
<reference evidence="1" key="1">
    <citation type="journal article" date="2020" name="Stud. Mycol.">
        <title>101 Dothideomycetes genomes: a test case for predicting lifestyles and emergence of pathogens.</title>
        <authorList>
            <person name="Haridas S."/>
            <person name="Albert R."/>
            <person name="Binder M."/>
            <person name="Bloem J."/>
            <person name="Labutti K."/>
            <person name="Salamov A."/>
            <person name="Andreopoulos B."/>
            <person name="Baker S."/>
            <person name="Barry K."/>
            <person name="Bills G."/>
            <person name="Bluhm B."/>
            <person name="Cannon C."/>
            <person name="Castanera R."/>
            <person name="Culley D."/>
            <person name="Daum C."/>
            <person name="Ezra D."/>
            <person name="Gonzalez J."/>
            <person name="Henrissat B."/>
            <person name="Kuo A."/>
            <person name="Liang C."/>
            <person name="Lipzen A."/>
            <person name="Lutzoni F."/>
            <person name="Magnuson J."/>
            <person name="Mondo S."/>
            <person name="Nolan M."/>
            <person name="Ohm R."/>
            <person name="Pangilinan J."/>
            <person name="Park H.-J."/>
            <person name="Ramirez L."/>
            <person name="Alfaro M."/>
            <person name="Sun H."/>
            <person name="Tritt A."/>
            <person name="Yoshinaga Y."/>
            <person name="Zwiers L.-H."/>
            <person name="Turgeon B."/>
            <person name="Goodwin S."/>
            <person name="Spatafora J."/>
            <person name="Crous P."/>
            <person name="Grigoriev I."/>
        </authorList>
    </citation>
    <scope>NUCLEOTIDE SEQUENCE</scope>
    <source>
        <strain evidence="1">ATCC 200398</strain>
    </source>
</reference>
<sequence>MAPTRPSNSAKGKGKSPSPLKKSSRSSKPTKPGAAPTGISKRKSKNLSLAKPGGAQKTKSKSKLTDGKRKKRVYSEAELDIPKLNGIVPAGIAKPKGQKKGKKFVDDAESMMAIMSMVNAEKEGHIESKIMKARQWEEVREAKRKEMEKRSEVKKAQFEVTKQSLKKKRK</sequence>
<gene>
    <name evidence="1" type="ORF">BDR25DRAFT_185228</name>
</gene>
<evidence type="ECO:0000313" key="1">
    <source>
        <dbReference type="EMBL" id="KAF2464617.1"/>
    </source>
</evidence>
<proteinExistence type="predicted"/>
<dbReference type="EMBL" id="MU003535">
    <property type="protein sequence ID" value="KAF2464617.1"/>
    <property type="molecule type" value="Genomic_DNA"/>
</dbReference>
<evidence type="ECO:0000313" key="2">
    <source>
        <dbReference type="Proteomes" id="UP000799755"/>
    </source>
</evidence>
<organism evidence="1 2">
    <name type="scientific">Lindgomyces ingoldianus</name>
    <dbReference type="NCBI Taxonomy" id="673940"/>
    <lineage>
        <taxon>Eukaryota</taxon>
        <taxon>Fungi</taxon>
        <taxon>Dikarya</taxon>
        <taxon>Ascomycota</taxon>
        <taxon>Pezizomycotina</taxon>
        <taxon>Dothideomycetes</taxon>
        <taxon>Pleosporomycetidae</taxon>
        <taxon>Pleosporales</taxon>
        <taxon>Lindgomycetaceae</taxon>
        <taxon>Lindgomyces</taxon>
    </lineage>
</organism>
<name>A0ACB6QER4_9PLEO</name>
<comment type="caution">
    <text evidence="1">The sequence shown here is derived from an EMBL/GenBank/DDBJ whole genome shotgun (WGS) entry which is preliminary data.</text>
</comment>
<feature type="non-terminal residue" evidence="1">
    <location>
        <position position="170"/>
    </location>
</feature>
<protein>
    <submittedName>
        <fullName evidence="1">Uncharacterized protein</fullName>
    </submittedName>
</protein>